<accession>A0A248KGJ4</accession>
<proteinExistence type="predicted"/>
<evidence type="ECO:0000256" key="1">
    <source>
        <dbReference type="SAM" id="MobiDB-lite"/>
    </source>
</evidence>
<feature type="region of interest" description="Disordered" evidence="1">
    <location>
        <begin position="1"/>
        <end position="38"/>
    </location>
</feature>
<reference evidence="3 4" key="1">
    <citation type="submission" date="2017-06" db="EMBL/GenBank/DDBJ databases">
        <title>Origin of plasmid-mediated fosfomycin resistance gene fosA3.</title>
        <authorList>
            <person name="Ito R."/>
            <person name="Pacey M.P."/>
            <person name="Doi Y."/>
        </authorList>
    </citation>
    <scope>NUCLEOTIDE SEQUENCE [LARGE SCALE GENOMIC DNA]</scope>
    <source>
        <strain evidence="3 4">YDC799</strain>
    </source>
</reference>
<sequence>MGTRNHPAEKANPQYANADTRTGRGTPPAGQPFESPAPSCCSRGQGRFRLQVLANYHGACCITGLVDGVEAAHIVPHRETANQHPNNGLPLIKALHAAFDSGFFSINPAALRVVVREDARGWLNIDGKQIDDGGIWQIDRIALAKHYEAFMKAQSQSGIGNSQSNN</sequence>
<evidence type="ECO:0000259" key="2">
    <source>
        <dbReference type="Pfam" id="PF13391"/>
    </source>
</evidence>
<gene>
    <name evidence="3" type="ORF">CEW81_03515</name>
</gene>
<dbReference type="InterPro" id="IPR003615">
    <property type="entry name" value="HNH_nuc"/>
</dbReference>
<dbReference type="EMBL" id="CP022114">
    <property type="protein sequence ID" value="ASG62717.1"/>
    <property type="molecule type" value="Genomic_DNA"/>
</dbReference>
<dbReference type="Proteomes" id="UP000197098">
    <property type="component" value="Chromosome"/>
</dbReference>
<evidence type="ECO:0000313" key="3">
    <source>
        <dbReference type="EMBL" id="ASG62717.1"/>
    </source>
</evidence>
<evidence type="ECO:0000313" key="4">
    <source>
        <dbReference type="Proteomes" id="UP000197098"/>
    </source>
</evidence>
<organism evidence="3 4">
    <name type="scientific">Kluyvera genomosp. 3</name>
    <dbReference type="NCBI Taxonomy" id="2774055"/>
    <lineage>
        <taxon>Bacteria</taxon>
        <taxon>Pseudomonadati</taxon>
        <taxon>Pseudomonadota</taxon>
        <taxon>Gammaproteobacteria</taxon>
        <taxon>Enterobacterales</taxon>
        <taxon>Enterobacteriaceae</taxon>
        <taxon>Kluyvera</taxon>
    </lineage>
</organism>
<name>A0A248KGJ4_9ENTR</name>
<feature type="domain" description="HNH nuclease" evidence="2">
    <location>
        <begin position="60"/>
        <end position="107"/>
    </location>
</feature>
<dbReference type="AlphaFoldDB" id="A0A248KGJ4"/>
<protein>
    <recommendedName>
        <fullName evidence="2">HNH nuclease domain-containing protein</fullName>
    </recommendedName>
</protein>
<dbReference type="Pfam" id="PF13391">
    <property type="entry name" value="HNH_2"/>
    <property type="match status" value="1"/>
</dbReference>